<keyword evidence="3" id="KW-1185">Reference proteome</keyword>
<dbReference type="Proteomes" id="UP000516437">
    <property type="component" value="Chromosome 6"/>
</dbReference>
<reference evidence="2 3" key="1">
    <citation type="journal article" date="2019" name="Plant Biotechnol. J.">
        <title>The red bayberry genome and genetic basis of sex determination.</title>
        <authorList>
            <person name="Jia H.M."/>
            <person name="Jia H.J."/>
            <person name="Cai Q.L."/>
            <person name="Wang Y."/>
            <person name="Zhao H.B."/>
            <person name="Yang W.F."/>
            <person name="Wang G.Y."/>
            <person name="Li Y.H."/>
            <person name="Zhan D.L."/>
            <person name="Shen Y.T."/>
            <person name="Niu Q.F."/>
            <person name="Chang L."/>
            <person name="Qiu J."/>
            <person name="Zhao L."/>
            <person name="Xie H.B."/>
            <person name="Fu W.Y."/>
            <person name="Jin J."/>
            <person name="Li X.W."/>
            <person name="Jiao Y."/>
            <person name="Zhou C.C."/>
            <person name="Tu T."/>
            <person name="Chai C.Y."/>
            <person name="Gao J.L."/>
            <person name="Fan L.J."/>
            <person name="van de Weg E."/>
            <person name="Wang J.Y."/>
            <person name="Gao Z.S."/>
        </authorList>
    </citation>
    <scope>NUCLEOTIDE SEQUENCE [LARGE SCALE GENOMIC DNA]</scope>
    <source>
        <tissue evidence="2">Leaves</tissue>
    </source>
</reference>
<feature type="compositionally biased region" description="Basic and acidic residues" evidence="1">
    <location>
        <begin position="129"/>
        <end position="145"/>
    </location>
</feature>
<protein>
    <submittedName>
        <fullName evidence="2">Uncharacterized protein</fullName>
    </submittedName>
</protein>
<dbReference type="EMBL" id="RXIC02000024">
    <property type="protein sequence ID" value="KAB1209493.1"/>
    <property type="molecule type" value="Genomic_DNA"/>
</dbReference>
<evidence type="ECO:0000256" key="1">
    <source>
        <dbReference type="SAM" id="MobiDB-lite"/>
    </source>
</evidence>
<organism evidence="2 3">
    <name type="scientific">Morella rubra</name>
    <name type="common">Chinese bayberry</name>
    <dbReference type="NCBI Taxonomy" id="262757"/>
    <lineage>
        <taxon>Eukaryota</taxon>
        <taxon>Viridiplantae</taxon>
        <taxon>Streptophyta</taxon>
        <taxon>Embryophyta</taxon>
        <taxon>Tracheophyta</taxon>
        <taxon>Spermatophyta</taxon>
        <taxon>Magnoliopsida</taxon>
        <taxon>eudicotyledons</taxon>
        <taxon>Gunneridae</taxon>
        <taxon>Pentapetalae</taxon>
        <taxon>rosids</taxon>
        <taxon>fabids</taxon>
        <taxon>Fagales</taxon>
        <taxon>Myricaceae</taxon>
        <taxon>Morella</taxon>
    </lineage>
</organism>
<name>A0A6A1V9T3_9ROSI</name>
<dbReference type="AlphaFoldDB" id="A0A6A1V9T3"/>
<evidence type="ECO:0000313" key="3">
    <source>
        <dbReference type="Proteomes" id="UP000516437"/>
    </source>
</evidence>
<feature type="region of interest" description="Disordered" evidence="1">
    <location>
        <begin position="102"/>
        <end position="154"/>
    </location>
</feature>
<sequence>MKMEVERRHEAVHGLLHMKILVTNEPFHINYSLSLTSREIVKVKSCRTIRWYREASKFFEVNQDMRSCGSKNIIKFNSWFEPQNQDLNPQPNKPIKGRMSYLRKSKGKAMSASLRDDESESIATSDDSSSEKKSNDLLDSSHKDSDEDDNLQHLYDQLFEESLRIKKQNTGTPKKLN</sequence>
<evidence type="ECO:0000313" key="2">
    <source>
        <dbReference type="EMBL" id="KAB1209493.1"/>
    </source>
</evidence>
<comment type="caution">
    <text evidence="2">The sequence shown here is derived from an EMBL/GenBank/DDBJ whole genome shotgun (WGS) entry which is preliminary data.</text>
</comment>
<proteinExistence type="predicted"/>
<gene>
    <name evidence="2" type="ORF">CJ030_MR6G028234</name>
</gene>
<accession>A0A6A1V9T3</accession>